<keyword evidence="5 10" id="KW-0418">Kinase</keyword>
<dbReference type="Proteomes" id="UP000515312">
    <property type="component" value="Chromosome"/>
</dbReference>
<dbReference type="PANTHER" id="PTHR43671:SF13">
    <property type="entry name" value="SERINE_THREONINE-PROTEIN KINASE NEK2"/>
    <property type="match status" value="1"/>
</dbReference>
<keyword evidence="3" id="KW-0808">Transferase</keyword>
<organism evidence="10 11">
    <name type="scientific">Alloacidobacterium dinghuense</name>
    <dbReference type="NCBI Taxonomy" id="2763107"/>
    <lineage>
        <taxon>Bacteria</taxon>
        <taxon>Pseudomonadati</taxon>
        <taxon>Acidobacteriota</taxon>
        <taxon>Terriglobia</taxon>
        <taxon>Terriglobales</taxon>
        <taxon>Acidobacteriaceae</taxon>
        <taxon>Alloacidobacterium</taxon>
    </lineage>
</organism>
<evidence type="ECO:0000256" key="6">
    <source>
        <dbReference type="ARBA" id="ARBA00022840"/>
    </source>
</evidence>
<feature type="compositionally biased region" description="Low complexity" evidence="7">
    <location>
        <begin position="381"/>
        <end position="427"/>
    </location>
</feature>
<dbReference type="InterPro" id="IPR008271">
    <property type="entry name" value="Ser/Thr_kinase_AS"/>
</dbReference>
<evidence type="ECO:0000313" key="10">
    <source>
        <dbReference type="EMBL" id="QNI33785.1"/>
    </source>
</evidence>
<evidence type="ECO:0000256" key="3">
    <source>
        <dbReference type="ARBA" id="ARBA00022679"/>
    </source>
</evidence>
<dbReference type="InterPro" id="IPR000719">
    <property type="entry name" value="Prot_kinase_dom"/>
</dbReference>
<evidence type="ECO:0000256" key="1">
    <source>
        <dbReference type="ARBA" id="ARBA00012513"/>
    </source>
</evidence>
<dbReference type="SUPFAM" id="SSF56112">
    <property type="entry name" value="Protein kinase-like (PK-like)"/>
    <property type="match status" value="1"/>
</dbReference>
<evidence type="ECO:0000256" key="5">
    <source>
        <dbReference type="ARBA" id="ARBA00022777"/>
    </source>
</evidence>
<feature type="domain" description="Protein kinase" evidence="9">
    <location>
        <begin position="12"/>
        <end position="268"/>
    </location>
</feature>
<evidence type="ECO:0000256" key="8">
    <source>
        <dbReference type="SAM" id="Phobius"/>
    </source>
</evidence>
<name>A0A7G8BML5_9BACT</name>
<feature type="region of interest" description="Disordered" evidence="7">
    <location>
        <begin position="347"/>
        <end position="440"/>
    </location>
</feature>
<evidence type="ECO:0000256" key="7">
    <source>
        <dbReference type="SAM" id="MobiDB-lite"/>
    </source>
</evidence>
<dbReference type="KEGG" id="adin:H7849_07660"/>
<dbReference type="PANTHER" id="PTHR43671">
    <property type="entry name" value="SERINE/THREONINE-PROTEIN KINASE NEK"/>
    <property type="match status" value="1"/>
</dbReference>
<keyword evidence="11" id="KW-1185">Reference proteome</keyword>
<keyword evidence="6" id="KW-0067">ATP-binding</keyword>
<dbReference type="PROSITE" id="PS00108">
    <property type="entry name" value="PROTEIN_KINASE_ST"/>
    <property type="match status" value="1"/>
</dbReference>
<dbReference type="CDD" id="cd14014">
    <property type="entry name" value="STKc_PknB_like"/>
    <property type="match status" value="1"/>
</dbReference>
<dbReference type="GO" id="GO:0005524">
    <property type="term" value="F:ATP binding"/>
    <property type="evidence" value="ECO:0007669"/>
    <property type="project" value="UniProtKB-KW"/>
</dbReference>
<dbReference type="PROSITE" id="PS50011">
    <property type="entry name" value="PROTEIN_KINASE_DOM"/>
    <property type="match status" value="1"/>
</dbReference>
<dbReference type="InterPro" id="IPR011009">
    <property type="entry name" value="Kinase-like_dom_sf"/>
</dbReference>
<keyword evidence="8" id="KW-0812">Transmembrane</keyword>
<dbReference type="SMART" id="SM00220">
    <property type="entry name" value="S_TKc"/>
    <property type="match status" value="1"/>
</dbReference>
<feature type="compositionally biased region" description="Low complexity" evidence="7">
    <location>
        <begin position="270"/>
        <end position="289"/>
    </location>
</feature>
<keyword evidence="4" id="KW-0547">Nucleotide-binding</keyword>
<keyword evidence="2" id="KW-0723">Serine/threonine-protein kinase</keyword>
<reference evidence="10 11" key="1">
    <citation type="submission" date="2020-08" db="EMBL/GenBank/DDBJ databases">
        <title>Edaphobacter telluris sp. nov. and Acidobacterium dinghuensis sp. nov., two acidobacteria isolated from forest soil.</title>
        <authorList>
            <person name="Fu J."/>
            <person name="Qiu L."/>
        </authorList>
    </citation>
    <scope>NUCLEOTIDE SEQUENCE [LARGE SCALE GENOMIC DNA]</scope>
    <source>
        <strain evidence="10">4Y35</strain>
    </source>
</reference>
<sequence length="526" mass="56045">MALEVGQRVGDYEVLALLGSGGMGRVYKVRNIISNREEAMKILLPDYASEPELAARFMSEIRTLAGLEHPNIAQLRTAFQFQNQLVMIMEFVEGATLEALASQTRIPPDRALDFSTQVLSALSYAHGRGVTHRDIKPANIMITSHGLVKLTDFGIAKSANDMQLTRPGTTMGSVYYMSPEQVRGGTVDQRSDLYSFGVTLYEMLTGRKPFQADTSYSVLNAQLNEAPKPPVEINPALSPELNNIVLRAMVKNPDGRFRTADEFRDAIKSVQGKAAAGQQPAQPVEQQQGFAPVSMSAPAGLGANSSAKSHRGLWIGLGAVAAILALVAAATLLPHLFKTNASPKAAAVTDTQTANPPPDTSTAQPTTPAVDTAQQPNPLNTATPQPSTPTSTSASPAVTSPAHPVVTAAKPHQTPIASTQPAATAPAVPAPPTGPSAQEVRDAHDRYANLEARADAARSGVQQLRSQQQAQGFDIRGDILGSLNRMNSSMSEANRALGQNDLQAANDYMDRADKEVSTLEKFLNIK</sequence>
<keyword evidence="8" id="KW-1133">Transmembrane helix</keyword>
<feature type="transmembrane region" description="Helical" evidence="8">
    <location>
        <begin position="313"/>
        <end position="333"/>
    </location>
</feature>
<evidence type="ECO:0000256" key="2">
    <source>
        <dbReference type="ARBA" id="ARBA00022527"/>
    </source>
</evidence>
<evidence type="ECO:0000259" key="9">
    <source>
        <dbReference type="PROSITE" id="PS50011"/>
    </source>
</evidence>
<dbReference type="Gene3D" id="1.10.510.10">
    <property type="entry name" value="Transferase(Phosphotransferase) domain 1"/>
    <property type="match status" value="1"/>
</dbReference>
<feature type="region of interest" description="Disordered" evidence="7">
    <location>
        <begin position="270"/>
        <end position="290"/>
    </location>
</feature>
<protein>
    <recommendedName>
        <fullName evidence="1">non-specific serine/threonine protein kinase</fullName>
        <ecNumber evidence="1">2.7.11.1</ecNumber>
    </recommendedName>
</protein>
<dbReference type="InterPro" id="IPR050660">
    <property type="entry name" value="NEK_Ser/Thr_kinase"/>
</dbReference>
<dbReference type="GO" id="GO:0004674">
    <property type="term" value="F:protein serine/threonine kinase activity"/>
    <property type="evidence" value="ECO:0007669"/>
    <property type="project" value="UniProtKB-KW"/>
</dbReference>
<keyword evidence="8" id="KW-0472">Membrane</keyword>
<proteinExistence type="predicted"/>
<dbReference type="Pfam" id="PF00069">
    <property type="entry name" value="Pkinase"/>
    <property type="match status" value="1"/>
</dbReference>
<accession>A0A7G8BML5</accession>
<evidence type="ECO:0000256" key="4">
    <source>
        <dbReference type="ARBA" id="ARBA00022741"/>
    </source>
</evidence>
<feature type="compositionally biased region" description="Polar residues" evidence="7">
    <location>
        <begin position="349"/>
        <end position="380"/>
    </location>
</feature>
<dbReference type="AlphaFoldDB" id="A0A7G8BML5"/>
<gene>
    <name evidence="10" type="ORF">H7849_07660</name>
</gene>
<dbReference type="EC" id="2.7.11.1" evidence="1"/>
<dbReference type="RefSeq" id="WP_186745433.1">
    <property type="nucleotide sequence ID" value="NZ_CP060394.1"/>
</dbReference>
<evidence type="ECO:0000313" key="11">
    <source>
        <dbReference type="Proteomes" id="UP000515312"/>
    </source>
</evidence>
<dbReference type="Gene3D" id="3.30.200.20">
    <property type="entry name" value="Phosphorylase Kinase, domain 1"/>
    <property type="match status" value="1"/>
</dbReference>
<dbReference type="EMBL" id="CP060394">
    <property type="protein sequence ID" value="QNI33785.1"/>
    <property type="molecule type" value="Genomic_DNA"/>
</dbReference>
<dbReference type="FunFam" id="1.10.510.10:FF:000021">
    <property type="entry name" value="Serine/threonine protein kinase"/>
    <property type="match status" value="1"/>
</dbReference>